<accession>A0A7X1NMI8</accession>
<proteinExistence type="inferred from homology"/>
<sequence>MRTQGVASIGGKICRPVALGIMHSTSRAQGLPAVQKSNCAAVISAYHPPRGLVDRVSALVAQFQVVVIADDGGGDEHGVLQRCRDEGAMTVELGSNQGIAAALNRAVEEIKAGHAGIDYIVTFDQDSTPPADLIAVFGEAWAEAVSAGLLVGSVSPGRINGALIGRAEPGAAYFPVSEPIQSGTLVPLSVMQEIGGLDESLFIDGVDTDMYWRLRARGYVAIAASRADLSHELGARSQAALLGRPLRRRGEPIMIMQSAPFRYYYLVRNRLELVRRYGRSRPLPMVRGLALDLRHLAVVLVFGTGRRRRLQYAARGLSDGLRGRRGRMTTMGNGGKVAGDA</sequence>
<dbReference type="Proteomes" id="UP000326464">
    <property type="component" value="Unassembled WGS sequence"/>
</dbReference>
<protein>
    <submittedName>
        <fullName evidence="5">Glycosyltransferase</fullName>
    </submittedName>
</protein>
<gene>
    <name evidence="5" type="ORF">FNH21_02065</name>
</gene>
<evidence type="ECO:0000313" key="6">
    <source>
        <dbReference type="Proteomes" id="UP000326464"/>
    </source>
</evidence>
<evidence type="ECO:0000256" key="1">
    <source>
        <dbReference type="ARBA" id="ARBA00004776"/>
    </source>
</evidence>
<dbReference type="OrthoDB" id="9771846at2"/>
<reference evidence="6" key="1">
    <citation type="submission" date="2019-07" db="EMBL/GenBank/DDBJ databases">
        <title>Arthrobacter KR32 sp. nov., isolated from mountain cheese made of cows milk.</title>
        <authorList>
            <person name="Flegler A."/>
        </authorList>
    </citation>
    <scope>NUCLEOTIDE SEQUENCE [LARGE SCALE GENOMIC DNA]</scope>
    <source>
        <strain evidence="6">KR32</strain>
    </source>
</reference>
<dbReference type="RefSeq" id="WP_152811949.1">
    <property type="nucleotide sequence ID" value="NZ_VJXX01000001.1"/>
</dbReference>
<dbReference type="GO" id="GO:0016757">
    <property type="term" value="F:glycosyltransferase activity"/>
    <property type="evidence" value="ECO:0007669"/>
    <property type="project" value="UniProtKB-KW"/>
</dbReference>
<evidence type="ECO:0000256" key="3">
    <source>
        <dbReference type="ARBA" id="ARBA00022676"/>
    </source>
</evidence>
<keyword evidence="3" id="KW-0328">Glycosyltransferase</keyword>
<dbReference type="AlphaFoldDB" id="A0A7X1NMI8"/>
<comment type="pathway">
    <text evidence="1">Cell wall biogenesis; cell wall polysaccharide biosynthesis.</text>
</comment>
<dbReference type="SUPFAM" id="SSF53448">
    <property type="entry name" value="Nucleotide-diphospho-sugar transferases"/>
    <property type="match status" value="1"/>
</dbReference>
<name>A0A7X1NMI8_9MICC</name>
<evidence type="ECO:0000256" key="2">
    <source>
        <dbReference type="ARBA" id="ARBA00006739"/>
    </source>
</evidence>
<dbReference type="PANTHER" id="PTHR43179:SF12">
    <property type="entry name" value="GALACTOFURANOSYLTRANSFERASE GLFT2"/>
    <property type="match status" value="1"/>
</dbReference>
<evidence type="ECO:0000313" key="5">
    <source>
        <dbReference type="EMBL" id="MPY09516.1"/>
    </source>
</evidence>
<comment type="caution">
    <text evidence="5">The sequence shown here is derived from an EMBL/GenBank/DDBJ whole genome shotgun (WGS) entry which is preliminary data.</text>
</comment>
<dbReference type="EMBL" id="VJXX01000001">
    <property type="protein sequence ID" value="MPY09516.1"/>
    <property type="molecule type" value="Genomic_DNA"/>
</dbReference>
<dbReference type="PANTHER" id="PTHR43179">
    <property type="entry name" value="RHAMNOSYLTRANSFERASE WBBL"/>
    <property type="match status" value="1"/>
</dbReference>
<evidence type="ECO:0000256" key="4">
    <source>
        <dbReference type="ARBA" id="ARBA00022679"/>
    </source>
</evidence>
<dbReference type="InterPro" id="IPR029044">
    <property type="entry name" value="Nucleotide-diphossugar_trans"/>
</dbReference>
<comment type="similarity">
    <text evidence="2">Belongs to the glycosyltransferase 2 family.</text>
</comment>
<keyword evidence="4 5" id="KW-0808">Transferase</keyword>
<keyword evidence="6" id="KW-1185">Reference proteome</keyword>
<dbReference type="Gene3D" id="3.90.550.10">
    <property type="entry name" value="Spore Coat Polysaccharide Biosynthesis Protein SpsA, Chain A"/>
    <property type="match status" value="1"/>
</dbReference>
<organism evidence="5 6">
    <name type="scientific">Arthrobacter bussei</name>
    <dbReference type="NCBI Taxonomy" id="2594179"/>
    <lineage>
        <taxon>Bacteria</taxon>
        <taxon>Bacillati</taxon>
        <taxon>Actinomycetota</taxon>
        <taxon>Actinomycetes</taxon>
        <taxon>Micrococcales</taxon>
        <taxon>Micrococcaceae</taxon>
        <taxon>Arthrobacter</taxon>
    </lineage>
</organism>